<reference evidence="3" key="1">
    <citation type="submission" date="2023-07" db="EMBL/GenBank/DDBJ databases">
        <title>30 novel species of actinomycetes from the DSMZ collection.</title>
        <authorList>
            <person name="Nouioui I."/>
        </authorList>
    </citation>
    <scope>NUCLEOTIDE SEQUENCE [LARGE SCALE GENOMIC DNA]</scope>
    <source>
        <strain evidence="3">DSM 45834</strain>
    </source>
</reference>
<protein>
    <submittedName>
        <fullName evidence="2">MEDS domain-containing protein</fullName>
    </submittedName>
</protein>
<dbReference type="Pfam" id="PF14417">
    <property type="entry name" value="MEDS"/>
    <property type="match status" value="1"/>
</dbReference>
<name>A0ABU2NJ67_9PSEU</name>
<gene>
    <name evidence="2" type="ORF">RM445_31545</name>
</gene>
<dbReference type="InterPro" id="IPR025847">
    <property type="entry name" value="MEDS_domain"/>
</dbReference>
<evidence type="ECO:0000313" key="2">
    <source>
        <dbReference type="EMBL" id="MDT0354020.1"/>
    </source>
</evidence>
<feature type="domain" description="MEDS" evidence="1">
    <location>
        <begin position="18"/>
        <end position="176"/>
    </location>
</feature>
<evidence type="ECO:0000313" key="3">
    <source>
        <dbReference type="Proteomes" id="UP001183202"/>
    </source>
</evidence>
<accession>A0ABU2NJ67</accession>
<dbReference type="RefSeq" id="WP_311560528.1">
    <property type="nucleotide sequence ID" value="NZ_JAVREJ010000062.1"/>
</dbReference>
<proteinExistence type="predicted"/>
<evidence type="ECO:0000259" key="1">
    <source>
        <dbReference type="Pfam" id="PF14417"/>
    </source>
</evidence>
<sequence>MTELWVEPPSTGRSRTNHVCWPFRHHDELVAVARGYVAEGLARHERVVGYLPEEHLPNMEEQLAGLEGLDECVERGQLQLHPTGALAGMDQPVDSGQGLSTLTAMIGESLDAGFTGLRMFGDMTVRMADPARRAEFVHYEHEADRFCLDHAYTALCAYDRRVLGDAAVAEVACVHPMAHGGLSPFQLSATGRADVALAGSVDAFSSVGLLTALQRIGVPAFGVEASIDAAALEFIDHRALVTLDQHVARHRSSLVLQSAPSIVARLIELIPLRAVRLEDTP</sequence>
<dbReference type="Proteomes" id="UP001183202">
    <property type="component" value="Unassembled WGS sequence"/>
</dbReference>
<dbReference type="EMBL" id="JAVREJ010000062">
    <property type="protein sequence ID" value="MDT0354020.1"/>
    <property type="molecule type" value="Genomic_DNA"/>
</dbReference>
<organism evidence="2 3">
    <name type="scientific">Pseudonocardia charpentierae</name>
    <dbReference type="NCBI Taxonomy" id="3075545"/>
    <lineage>
        <taxon>Bacteria</taxon>
        <taxon>Bacillati</taxon>
        <taxon>Actinomycetota</taxon>
        <taxon>Actinomycetes</taxon>
        <taxon>Pseudonocardiales</taxon>
        <taxon>Pseudonocardiaceae</taxon>
        <taxon>Pseudonocardia</taxon>
    </lineage>
</organism>
<comment type="caution">
    <text evidence="2">The sequence shown here is derived from an EMBL/GenBank/DDBJ whole genome shotgun (WGS) entry which is preliminary data.</text>
</comment>
<keyword evidence="3" id="KW-1185">Reference proteome</keyword>